<evidence type="ECO:0000313" key="6">
    <source>
        <dbReference type="Proteomes" id="UP001202328"/>
    </source>
</evidence>
<feature type="short sequence motif" description="VHIID" evidence="3">
    <location>
        <begin position="486"/>
        <end position="490"/>
    </location>
</feature>
<comment type="similarity">
    <text evidence="3">Belongs to the GRAS family.</text>
</comment>
<evidence type="ECO:0000256" key="1">
    <source>
        <dbReference type="ARBA" id="ARBA00023015"/>
    </source>
</evidence>
<evidence type="ECO:0000313" key="5">
    <source>
        <dbReference type="EMBL" id="KAI3916647.1"/>
    </source>
</evidence>
<dbReference type="Proteomes" id="UP001202328">
    <property type="component" value="Unassembled WGS sequence"/>
</dbReference>
<keyword evidence="6" id="KW-1185">Reference proteome</keyword>
<feature type="region of interest" description="Leucine repeat I (LRI)" evidence="3">
    <location>
        <begin position="376"/>
        <end position="436"/>
    </location>
</feature>
<organism evidence="5 6">
    <name type="scientific">Papaver atlanticum</name>
    <dbReference type="NCBI Taxonomy" id="357466"/>
    <lineage>
        <taxon>Eukaryota</taxon>
        <taxon>Viridiplantae</taxon>
        <taxon>Streptophyta</taxon>
        <taxon>Embryophyta</taxon>
        <taxon>Tracheophyta</taxon>
        <taxon>Spermatophyta</taxon>
        <taxon>Magnoliopsida</taxon>
        <taxon>Ranunculales</taxon>
        <taxon>Papaveraceae</taxon>
        <taxon>Papaveroideae</taxon>
        <taxon>Papaver</taxon>
    </lineage>
</organism>
<feature type="compositionally biased region" description="Polar residues" evidence="4">
    <location>
        <begin position="349"/>
        <end position="358"/>
    </location>
</feature>
<dbReference type="AlphaFoldDB" id="A0AAD4SQP6"/>
<keyword evidence="1" id="KW-0805">Transcription regulation</keyword>
<feature type="region of interest" description="Disordered" evidence="4">
    <location>
        <begin position="333"/>
        <end position="373"/>
    </location>
</feature>
<dbReference type="InterPro" id="IPR005202">
    <property type="entry name" value="TF_GRAS"/>
</dbReference>
<name>A0AAD4SQP6_9MAGN</name>
<protein>
    <submittedName>
        <fullName evidence="5">Uncharacterized protein</fullName>
    </submittedName>
</protein>
<evidence type="ECO:0000256" key="4">
    <source>
        <dbReference type="SAM" id="MobiDB-lite"/>
    </source>
</evidence>
<evidence type="ECO:0000256" key="2">
    <source>
        <dbReference type="ARBA" id="ARBA00023163"/>
    </source>
</evidence>
<gene>
    <name evidence="5" type="ORF">MKW98_026389</name>
</gene>
<comment type="caution">
    <text evidence="5">The sequence shown here is derived from an EMBL/GenBank/DDBJ whole genome shotgun (WGS) entry which is preliminary data.</text>
</comment>
<dbReference type="PROSITE" id="PS50985">
    <property type="entry name" value="GRAS"/>
    <property type="match status" value="1"/>
</dbReference>
<evidence type="ECO:0000256" key="3">
    <source>
        <dbReference type="PROSITE-ProRule" id="PRU01191"/>
    </source>
</evidence>
<accession>A0AAD4SQP6</accession>
<comment type="caution">
    <text evidence="3">Lacks conserved residue(s) required for the propagation of feature annotation.</text>
</comment>
<dbReference type="Pfam" id="PF03514">
    <property type="entry name" value="GRAS"/>
    <property type="match status" value="1"/>
</dbReference>
<feature type="region of interest" description="VHIID" evidence="3">
    <location>
        <begin position="455"/>
        <end position="520"/>
    </location>
</feature>
<sequence>MDSSFRGLLDSITDFKANTESVSNENLMNFFRLEENNTLDQSSIDQNPDFSSYSCSSITDPSITTSSSNFNLQEDFSPEEYDFSDVVLKYITQMPMEENIEEKNSMFQDCSALQATEKPFYEILGQKYPHSPHYNPENQVDSSIHYHGHNNSCSSSSSDNAAAISWIGEYQSLSHTQNFPSDFTFQMTPQSSFNPSNGFNAVVKGKVDLPEEKVQVHDVYSESKSVWQFQKGIEEANKFLPNDNNLIINQQSNGFLNDKRNKEAGDVEVKLDKKDEKETLSTGSRGKKNLYREDIDLEEGRSNKQSAVFSEETLRSAMFDMVLLCENEGKCDKANSTPTDSLKIGVSKKLQQNAQSRGSNGGKPRGRKQKAKGDMVDLRTLLIHCAQAVAADDRSTASELLKHLRQHSSPSGDGSQRLAHCFANGLEARFAGSGSQIYSTLLHKRAPAADILKAYHLFMGTIPFKNISNFFANQTIDDLAEKATTLHIVDFGILYGFQWPCLIQWLSKRKGGPPKIRITGIELPEPGFRPSEMKFHVPFEYHAIAQKWETIQLEDLNIDKDELLVVNFLFRARNLLDETVILDSPRNAVLNLIRKMNPDVFIHGILNGAYSSPFFVTRFREALFHFSSLFDVFESNIPREHPERILIERDILGKEALNIIACEGSQRVERPETYKQWQVRNTRAGFLQLPLHKDILKKAKEKVKSGYHKDFVVDADSQWMLLGWKGRILFALSSWRPV</sequence>
<reference evidence="5" key="1">
    <citation type="submission" date="2022-04" db="EMBL/GenBank/DDBJ databases">
        <title>A functionally conserved STORR gene fusion in Papaver species that diverged 16.8 million years ago.</title>
        <authorList>
            <person name="Catania T."/>
        </authorList>
    </citation>
    <scope>NUCLEOTIDE SEQUENCE</scope>
    <source>
        <strain evidence="5">S-188037</strain>
    </source>
</reference>
<proteinExistence type="inferred from homology"/>
<feature type="region of interest" description="SAW" evidence="3">
    <location>
        <begin position="661"/>
        <end position="736"/>
    </location>
</feature>
<dbReference type="PANTHER" id="PTHR31636">
    <property type="entry name" value="OSJNBA0084A10.13 PROTEIN-RELATED"/>
    <property type="match status" value="1"/>
</dbReference>
<keyword evidence="2" id="KW-0804">Transcription</keyword>
<dbReference type="EMBL" id="JAJJMB010009088">
    <property type="protein sequence ID" value="KAI3916647.1"/>
    <property type="molecule type" value="Genomic_DNA"/>
</dbReference>